<dbReference type="Gene3D" id="1.20.245.10">
    <property type="entry name" value="Lipoxygenase-1, Domain 5"/>
    <property type="match status" value="1"/>
</dbReference>
<evidence type="ECO:0000259" key="14">
    <source>
        <dbReference type="PROSITE" id="PS51393"/>
    </source>
</evidence>
<organism evidence="15 16">
    <name type="scientific">Triticum turgidum subsp. durum</name>
    <name type="common">Durum wheat</name>
    <name type="synonym">Triticum durum</name>
    <dbReference type="NCBI Taxonomy" id="4567"/>
    <lineage>
        <taxon>Eukaryota</taxon>
        <taxon>Viridiplantae</taxon>
        <taxon>Streptophyta</taxon>
        <taxon>Embryophyta</taxon>
        <taxon>Tracheophyta</taxon>
        <taxon>Spermatophyta</taxon>
        <taxon>Magnoliopsida</taxon>
        <taxon>Liliopsida</taxon>
        <taxon>Poales</taxon>
        <taxon>Poaceae</taxon>
        <taxon>BOP clade</taxon>
        <taxon>Pooideae</taxon>
        <taxon>Triticodae</taxon>
        <taxon>Triticeae</taxon>
        <taxon>Triticinae</taxon>
        <taxon>Triticum</taxon>
    </lineage>
</organism>
<proteinExistence type="inferred from homology"/>
<keyword evidence="9 12" id="KW-0408">Iron</keyword>
<evidence type="ECO:0000313" key="15">
    <source>
        <dbReference type="EMBL" id="VAI21655.1"/>
    </source>
</evidence>
<dbReference type="PRINTS" id="PR00468">
    <property type="entry name" value="PLTLPOXGNASE"/>
</dbReference>
<dbReference type="AlphaFoldDB" id="A0A9R0TX06"/>
<evidence type="ECO:0000256" key="3">
    <source>
        <dbReference type="ARBA" id="ARBA00022516"/>
    </source>
</evidence>
<comment type="cofactor">
    <cofactor evidence="1 12">
        <name>Fe cation</name>
        <dbReference type="ChEBI" id="CHEBI:24875"/>
    </cofactor>
</comment>
<dbReference type="FunFam" id="1.20.245.10:FF:000002">
    <property type="entry name" value="Lipoxygenase"/>
    <property type="match status" value="1"/>
</dbReference>
<name>A0A9R0TX06_TRITD</name>
<accession>A0A9R0TX06</accession>
<dbReference type="Pfam" id="PF00305">
    <property type="entry name" value="Lipoxygenase"/>
    <property type="match status" value="2"/>
</dbReference>
<dbReference type="PROSITE" id="PS51393">
    <property type="entry name" value="LIPOXYGENASE_3"/>
    <property type="match status" value="1"/>
</dbReference>
<dbReference type="GO" id="GO:0006633">
    <property type="term" value="P:fatty acid biosynthetic process"/>
    <property type="evidence" value="ECO:0007669"/>
    <property type="project" value="UniProtKB-KW"/>
</dbReference>
<dbReference type="GO" id="GO:0034440">
    <property type="term" value="P:lipid oxidation"/>
    <property type="evidence" value="ECO:0007669"/>
    <property type="project" value="InterPro"/>
</dbReference>
<evidence type="ECO:0000256" key="1">
    <source>
        <dbReference type="ARBA" id="ARBA00001962"/>
    </source>
</evidence>
<sequence length="499" mass="56337">MGGDYLLKPPKPQVIKQDEKAWMTDAEFAREILAGVNPMMITRVTEFPPKSSLDPSQYGDHTSTITEAQIGSSLEGLTVQQAVSSNRLYILDHHDHMMPYLVRLNNLDDTFLYVTTAKSTVYTPASTGVEAWIWQLAKAYVCVNDYGYHQLVSHWLNTHAVMEPFIIATNRQLSVTHPVHKLLHPHYRDTMNINSRARELLVSAGGIIELTVFQRKYAMEMSSVTYKDWNFNEQALPDDLIKRGMAVRDPSSPHKVRLLLEDYPYAVDGLAIWTAIEQWVTEYLAIYYTSDSVLQSDVELQAWWKEVREVGHGDLKDAAWWPKMMTVAELVKACATIIWTGSALHAAVNFGQYPYAGYHPNKPSASRRPMPEPDTEEYALLARDPEKVFIHTITNQVQSIIGISLLEILSKHSSDEIYLGQRDTPEWTSDAKALEAFKRFGTRLEGIESQVVALNGNPQLKNRNGPAQFPYMLLYPNTSDHTGKAEGLTARGIPNSISI</sequence>
<dbReference type="EC" id="1.13.11.-" evidence="13"/>
<evidence type="ECO:0000256" key="9">
    <source>
        <dbReference type="ARBA" id="ARBA00023004"/>
    </source>
</evidence>
<dbReference type="PANTHER" id="PTHR11771">
    <property type="entry name" value="LIPOXYGENASE"/>
    <property type="match status" value="1"/>
</dbReference>
<dbReference type="GO" id="GO:0046872">
    <property type="term" value="F:metal ion binding"/>
    <property type="evidence" value="ECO:0007669"/>
    <property type="project" value="UniProtKB-UniRule"/>
</dbReference>
<feature type="domain" description="Lipoxygenase" evidence="14">
    <location>
        <begin position="1"/>
        <end position="499"/>
    </location>
</feature>
<keyword evidence="3 13" id="KW-0444">Lipid biosynthesis</keyword>
<dbReference type="SUPFAM" id="SSF48484">
    <property type="entry name" value="Lipoxigenase"/>
    <property type="match status" value="1"/>
</dbReference>
<comment type="function">
    <text evidence="13">Plant lipoxygenase may be involved in a number of diverse aspects of plant physiology including growth and development, pest resistance, and senescence or responses to wounding.</text>
</comment>
<protein>
    <recommendedName>
        <fullName evidence="13">Lipoxygenase</fullName>
        <ecNumber evidence="13">1.13.11.-</ecNumber>
    </recommendedName>
</protein>
<dbReference type="InterPro" id="IPR020834">
    <property type="entry name" value="LipOase_CS"/>
</dbReference>
<evidence type="ECO:0000256" key="5">
    <source>
        <dbReference type="ARBA" id="ARBA00022767"/>
    </source>
</evidence>
<dbReference type="Gene3D" id="3.10.450.60">
    <property type="match status" value="1"/>
</dbReference>
<dbReference type="InterPro" id="IPR020833">
    <property type="entry name" value="LipOase_Fe_BS"/>
</dbReference>
<keyword evidence="5 13" id="KW-0925">Oxylipin biosynthesis</keyword>
<dbReference type="GO" id="GO:0031408">
    <property type="term" value="P:oxylipin biosynthetic process"/>
    <property type="evidence" value="ECO:0007669"/>
    <property type="project" value="UniProtKB-UniRule"/>
</dbReference>
<evidence type="ECO:0000256" key="7">
    <source>
        <dbReference type="ARBA" id="ARBA00022964"/>
    </source>
</evidence>
<dbReference type="Gramene" id="TRITD5Av1G200190.26">
    <property type="protein sequence ID" value="TRITD5Av1G200190.26"/>
    <property type="gene ID" value="TRITD5Av1G200190"/>
</dbReference>
<dbReference type="Proteomes" id="UP000324705">
    <property type="component" value="Chromosome 5A"/>
</dbReference>
<dbReference type="EMBL" id="LT934119">
    <property type="protein sequence ID" value="VAI21655.1"/>
    <property type="molecule type" value="Genomic_DNA"/>
</dbReference>
<keyword evidence="16" id="KW-1185">Reference proteome</keyword>
<dbReference type="PRINTS" id="PR00087">
    <property type="entry name" value="LIPOXYGENASE"/>
</dbReference>
<evidence type="ECO:0000313" key="16">
    <source>
        <dbReference type="Proteomes" id="UP000324705"/>
    </source>
</evidence>
<dbReference type="InterPro" id="IPR027433">
    <property type="entry name" value="Lipoxygenase_dom_3"/>
</dbReference>
<evidence type="ECO:0000256" key="8">
    <source>
        <dbReference type="ARBA" id="ARBA00023002"/>
    </source>
</evidence>
<dbReference type="GO" id="GO:0016702">
    <property type="term" value="F:oxidoreductase activity, acting on single donors with incorporation of molecular oxygen, incorporation of two atoms of oxygen"/>
    <property type="evidence" value="ECO:0007669"/>
    <property type="project" value="InterPro"/>
</dbReference>
<comment type="similarity">
    <text evidence="2 12">Belongs to the lipoxygenase family.</text>
</comment>
<dbReference type="PROSITE" id="PS00081">
    <property type="entry name" value="LIPOXYGENASE_2"/>
    <property type="match status" value="1"/>
</dbReference>
<evidence type="ECO:0000256" key="4">
    <source>
        <dbReference type="ARBA" id="ARBA00022723"/>
    </source>
</evidence>
<dbReference type="InterPro" id="IPR013819">
    <property type="entry name" value="LipOase_C"/>
</dbReference>
<gene>
    <name evidence="15" type="ORF">TRITD_5Av1G200190</name>
</gene>
<evidence type="ECO:0000256" key="6">
    <source>
        <dbReference type="ARBA" id="ARBA00022832"/>
    </source>
</evidence>
<dbReference type="InterPro" id="IPR036226">
    <property type="entry name" value="LipOase_C_sf"/>
</dbReference>
<evidence type="ECO:0000256" key="11">
    <source>
        <dbReference type="ARBA" id="ARBA00023160"/>
    </source>
</evidence>
<comment type="pathway">
    <text evidence="13">Lipid metabolism; oxylipin biosynthesis.</text>
</comment>
<evidence type="ECO:0000256" key="13">
    <source>
        <dbReference type="RuleBase" id="RU003975"/>
    </source>
</evidence>
<keyword evidence="10" id="KW-0443">Lipid metabolism</keyword>
<evidence type="ECO:0000256" key="12">
    <source>
        <dbReference type="RuleBase" id="RU003974"/>
    </source>
</evidence>
<keyword evidence="11 13" id="KW-0275">Fatty acid biosynthesis</keyword>
<keyword evidence="8 12" id="KW-0560">Oxidoreductase</keyword>
<dbReference type="PROSITE" id="PS00711">
    <property type="entry name" value="LIPOXYGENASE_1"/>
    <property type="match status" value="1"/>
</dbReference>
<keyword evidence="6" id="KW-0276">Fatty acid metabolism</keyword>
<reference evidence="15 16" key="1">
    <citation type="submission" date="2017-09" db="EMBL/GenBank/DDBJ databases">
        <authorList>
            <consortium name="International Durum Wheat Genome Sequencing Consortium (IDWGSC)"/>
            <person name="Milanesi L."/>
        </authorList>
    </citation>
    <scope>NUCLEOTIDE SEQUENCE [LARGE SCALE GENOMIC DNA]</scope>
    <source>
        <strain evidence="16">cv. Svevo</strain>
    </source>
</reference>
<dbReference type="InterPro" id="IPR000907">
    <property type="entry name" value="LipOase"/>
</dbReference>
<keyword evidence="7 12" id="KW-0223">Dioxygenase</keyword>
<evidence type="ECO:0000256" key="10">
    <source>
        <dbReference type="ARBA" id="ARBA00023098"/>
    </source>
</evidence>
<dbReference type="InterPro" id="IPR001246">
    <property type="entry name" value="LipOase_plant"/>
</dbReference>
<dbReference type="Gene3D" id="4.10.372.10">
    <property type="entry name" value="Lipoxygenase-1, Domain 3"/>
    <property type="match status" value="1"/>
</dbReference>
<keyword evidence="4 12" id="KW-0479">Metal-binding</keyword>
<evidence type="ECO:0000256" key="2">
    <source>
        <dbReference type="ARBA" id="ARBA00009419"/>
    </source>
</evidence>